<proteinExistence type="predicted"/>
<dbReference type="Gene3D" id="3.50.50.60">
    <property type="entry name" value="FAD/NAD(P)-binding domain"/>
    <property type="match status" value="1"/>
</dbReference>
<comment type="caution">
    <text evidence="1">The sequence shown here is derived from an EMBL/GenBank/DDBJ whole genome shotgun (WGS) entry which is preliminary data.</text>
</comment>
<organism evidence="1 2">
    <name type="scientific">Candidatus Clostridium eludens</name>
    <dbReference type="NCBI Taxonomy" id="3381663"/>
    <lineage>
        <taxon>Bacteria</taxon>
        <taxon>Bacillati</taxon>
        <taxon>Bacillota</taxon>
        <taxon>Clostridia</taxon>
        <taxon>Eubacteriales</taxon>
        <taxon>Clostridiaceae</taxon>
        <taxon>Clostridium</taxon>
    </lineage>
</organism>
<evidence type="ECO:0008006" key="3">
    <source>
        <dbReference type="Google" id="ProtNLM"/>
    </source>
</evidence>
<protein>
    <recommendedName>
        <fullName evidence="3">Glucose-inhibited division protein A</fullName>
    </recommendedName>
</protein>
<accession>A0ABW8SM53</accession>
<evidence type="ECO:0000313" key="2">
    <source>
        <dbReference type="Proteomes" id="UP001623660"/>
    </source>
</evidence>
<dbReference type="InterPro" id="IPR036188">
    <property type="entry name" value="FAD/NAD-bd_sf"/>
</dbReference>
<dbReference type="RefSeq" id="WP_406793239.1">
    <property type="nucleotide sequence ID" value="NZ_JBJHZX010000026.1"/>
</dbReference>
<evidence type="ECO:0000313" key="1">
    <source>
        <dbReference type="EMBL" id="MFL0197134.1"/>
    </source>
</evidence>
<gene>
    <name evidence="1" type="ORF">ACJDU8_16445</name>
</gene>
<reference evidence="1 2" key="1">
    <citation type="submission" date="2024-11" db="EMBL/GenBank/DDBJ databases">
        <authorList>
            <person name="Heng Y.C."/>
            <person name="Lim A.C.H."/>
            <person name="Lee J.K.Y."/>
            <person name="Kittelmann S."/>
        </authorList>
    </citation>
    <scope>NUCLEOTIDE SEQUENCE [LARGE SCALE GENOMIC DNA]</scope>
    <source>
        <strain evidence="1 2">WILCCON 0269</strain>
    </source>
</reference>
<name>A0ABW8SM53_9CLOT</name>
<keyword evidence="2" id="KW-1185">Reference proteome</keyword>
<dbReference type="EMBL" id="JBJHZX010000026">
    <property type="protein sequence ID" value="MFL0197134.1"/>
    <property type="molecule type" value="Genomic_DNA"/>
</dbReference>
<sequence length="99" mass="11126">MVQRAEAICTGSLAGHNAVRCALQMPTLILPKDTAIGDIINYANYKIRTKEGRKNRYTFAGSEYFNRMKKIGLYTINTADVQNRISILGLSDIFNKKLL</sequence>
<dbReference type="Proteomes" id="UP001623660">
    <property type="component" value="Unassembled WGS sequence"/>
</dbReference>